<dbReference type="Proteomes" id="UP001497516">
    <property type="component" value="Chromosome 6"/>
</dbReference>
<evidence type="ECO:0000256" key="5">
    <source>
        <dbReference type="ARBA" id="ARBA00022989"/>
    </source>
</evidence>
<feature type="transmembrane region" description="Helical" evidence="7">
    <location>
        <begin position="200"/>
        <end position="220"/>
    </location>
</feature>
<proteinExistence type="inferred from homology"/>
<dbReference type="GO" id="GO:0009706">
    <property type="term" value="C:chloroplast inner membrane"/>
    <property type="evidence" value="ECO:0007669"/>
    <property type="project" value="UniProtKB-SubCell"/>
</dbReference>
<keyword evidence="4" id="KW-1001">Plastid inner membrane</keyword>
<evidence type="ECO:0000313" key="8">
    <source>
        <dbReference type="EMBL" id="CAL1394008.1"/>
    </source>
</evidence>
<keyword evidence="6 7" id="KW-0472">Membrane</keyword>
<keyword evidence="7" id="KW-0934">Plastid</keyword>
<dbReference type="PANTHER" id="PTHR33510">
    <property type="entry name" value="PROTEIN TIC 20-II, CHLOROPLASTIC"/>
    <property type="match status" value="1"/>
</dbReference>
<dbReference type="Pfam" id="PF16166">
    <property type="entry name" value="TIC20"/>
    <property type="match status" value="1"/>
</dbReference>
<protein>
    <recommendedName>
        <fullName evidence="7">Protein TIC 20</fullName>
    </recommendedName>
</protein>
<sequence>MSATVADLAARSSAAAASCQASRYVLKSSSHLATAVAAAVVGYRYNDTVGKGFRKITGRRTLNFLPDRSSIVCQPNSAALPSLSLSQSPYGPNQIQHISTSKEIPSMNISSTSTSLFKFQDGESSYNLPKLRRRASIKPAKAYKSFHSPVLAEKPEWWWRTLACVPYLIALQISAAGYYIQPLLEHYACFENLIFFVPGAITRLPMWFTLLYCFFAYGGIVKNKECPHFFRFHLMMGLLLETSLQIVWFISNFFPLIHFGGRLGMYYWAGVGFAYILILLQCVRCALAGGYAHVPFISENAYIHTQFNIGGLQRPW</sequence>
<comment type="function">
    <text evidence="7">Involved in protein precursor import into chloroplasts.</text>
</comment>
<name>A0AAV2F6X3_9ROSI</name>
<dbReference type="InterPro" id="IPR005691">
    <property type="entry name" value="Tic20"/>
</dbReference>
<evidence type="ECO:0000256" key="3">
    <source>
        <dbReference type="ARBA" id="ARBA00022692"/>
    </source>
</evidence>
<comment type="similarity">
    <text evidence="2 7">Belongs to the Tic20 family.</text>
</comment>
<gene>
    <name evidence="8" type="ORF">LTRI10_LOCUS34538</name>
</gene>
<keyword evidence="9" id="KW-1185">Reference proteome</keyword>
<keyword evidence="7" id="KW-0150">Chloroplast</keyword>
<dbReference type="EMBL" id="OZ034819">
    <property type="protein sequence ID" value="CAL1394008.1"/>
    <property type="molecule type" value="Genomic_DNA"/>
</dbReference>
<feature type="transmembrane region" description="Helical" evidence="7">
    <location>
        <begin position="232"/>
        <end position="254"/>
    </location>
</feature>
<organism evidence="8 9">
    <name type="scientific">Linum trigynum</name>
    <dbReference type="NCBI Taxonomy" id="586398"/>
    <lineage>
        <taxon>Eukaryota</taxon>
        <taxon>Viridiplantae</taxon>
        <taxon>Streptophyta</taxon>
        <taxon>Embryophyta</taxon>
        <taxon>Tracheophyta</taxon>
        <taxon>Spermatophyta</taxon>
        <taxon>Magnoliopsida</taxon>
        <taxon>eudicotyledons</taxon>
        <taxon>Gunneridae</taxon>
        <taxon>Pentapetalae</taxon>
        <taxon>rosids</taxon>
        <taxon>fabids</taxon>
        <taxon>Malpighiales</taxon>
        <taxon>Linaceae</taxon>
        <taxon>Linum</taxon>
    </lineage>
</organism>
<evidence type="ECO:0000256" key="6">
    <source>
        <dbReference type="ARBA" id="ARBA00023136"/>
    </source>
</evidence>
<reference evidence="8 9" key="1">
    <citation type="submission" date="2024-04" db="EMBL/GenBank/DDBJ databases">
        <authorList>
            <person name="Fracassetti M."/>
        </authorList>
    </citation>
    <scope>NUCLEOTIDE SEQUENCE [LARGE SCALE GENOMIC DNA]</scope>
</reference>
<feature type="transmembrane region" description="Helical" evidence="7">
    <location>
        <begin position="266"/>
        <end position="287"/>
    </location>
</feature>
<evidence type="ECO:0000313" key="9">
    <source>
        <dbReference type="Proteomes" id="UP001497516"/>
    </source>
</evidence>
<evidence type="ECO:0000256" key="4">
    <source>
        <dbReference type="ARBA" id="ARBA00022780"/>
    </source>
</evidence>
<keyword evidence="3 7" id="KW-0812">Transmembrane</keyword>
<comment type="subcellular location">
    <subcellularLocation>
        <location evidence="1">Plastid</location>
        <location evidence="1">Chloroplast inner membrane</location>
        <topology evidence="1">Multi-pass membrane protein</topology>
    </subcellularLocation>
    <subcellularLocation>
        <location evidence="7">Plastid</location>
        <location evidence="7">Chloroplast membrane</location>
        <topology evidence="7">Multi-pass membrane protein</topology>
    </subcellularLocation>
</comment>
<feature type="transmembrane region" description="Helical" evidence="7">
    <location>
        <begin position="157"/>
        <end position="180"/>
    </location>
</feature>
<accession>A0AAV2F6X3</accession>
<dbReference type="AlphaFoldDB" id="A0AAV2F6X3"/>
<evidence type="ECO:0000256" key="7">
    <source>
        <dbReference type="RuleBase" id="RU367003"/>
    </source>
</evidence>
<evidence type="ECO:0000256" key="1">
    <source>
        <dbReference type="ARBA" id="ARBA00004478"/>
    </source>
</evidence>
<evidence type="ECO:0000256" key="2">
    <source>
        <dbReference type="ARBA" id="ARBA00009596"/>
    </source>
</evidence>
<dbReference type="PANTHER" id="PTHR33510:SF12">
    <property type="entry name" value="PROTEIN TIC 20-IV, CHLOROPLASTIC"/>
    <property type="match status" value="1"/>
</dbReference>
<keyword evidence="5 7" id="KW-1133">Transmembrane helix</keyword>